<keyword evidence="3" id="KW-1185">Reference proteome</keyword>
<organism evidence="2 3">
    <name type="scientific">Georgenia satyanarayanai</name>
    <dbReference type="NCBI Taxonomy" id="860221"/>
    <lineage>
        <taxon>Bacteria</taxon>
        <taxon>Bacillati</taxon>
        <taxon>Actinomycetota</taxon>
        <taxon>Actinomycetes</taxon>
        <taxon>Micrococcales</taxon>
        <taxon>Bogoriellaceae</taxon>
        <taxon>Georgenia</taxon>
    </lineage>
</organism>
<gene>
    <name evidence="2" type="ORF">SAMN05216184_10331</name>
</gene>
<dbReference type="InterPro" id="IPR013785">
    <property type="entry name" value="Aldolase_TIM"/>
</dbReference>
<evidence type="ECO:0000313" key="3">
    <source>
        <dbReference type="Proteomes" id="UP000250222"/>
    </source>
</evidence>
<dbReference type="AlphaFoldDB" id="A0A2Y9C4M1"/>
<accession>A0A2Y9C4M1</accession>
<dbReference type="PANTHER" id="PTHR10683">
    <property type="entry name" value="TRANSALDOLASE"/>
    <property type="match status" value="1"/>
</dbReference>
<dbReference type="SUPFAM" id="SSF51569">
    <property type="entry name" value="Aldolase"/>
    <property type="match status" value="1"/>
</dbReference>
<protein>
    <submittedName>
        <fullName evidence="2">Transaldolase</fullName>
    </submittedName>
</protein>
<dbReference type="InterPro" id="IPR001585">
    <property type="entry name" value="TAL/FSA"/>
</dbReference>
<dbReference type="Pfam" id="PF00923">
    <property type="entry name" value="TAL_FSA"/>
    <property type="match status" value="1"/>
</dbReference>
<name>A0A2Y9C4M1_9MICO</name>
<dbReference type="Gene3D" id="3.20.20.70">
    <property type="entry name" value="Aldolase class I"/>
    <property type="match status" value="1"/>
</dbReference>
<evidence type="ECO:0000313" key="2">
    <source>
        <dbReference type="EMBL" id="SSA39843.1"/>
    </source>
</evidence>
<dbReference type="RefSeq" id="WP_181424549.1">
    <property type="nucleotide sequence ID" value="NZ_QKLZ01000003.1"/>
</dbReference>
<proteinExistence type="predicted"/>
<reference evidence="2 3" key="1">
    <citation type="submission" date="2016-10" db="EMBL/GenBank/DDBJ databases">
        <authorList>
            <person name="Cai Z."/>
        </authorList>
    </citation>
    <scope>NUCLEOTIDE SEQUENCE [LARGE SCALE GENOMIC DNA]</scope>
    <source>
        <strain evidence="2 3">CGMCC 1.10826</strain>
    </source>
</reference>
<keyword evidence="1" id="KW-0704">Schiff base</keyword>
<dbReference type="PANTHER" id="PTHR10683:SF40">
    <property type="entry name" value="FRUCTOSE-6-PHOSPHATE ALDOLASE 1-RELATED"/>
    <property type="match status" value="1"/>
</dbReference>
<sequence length="219" mass="22970">MHAPKLFVDSADQRATEDLFATGAFMGLTTNPTILERGGAVTADLPRINRWARAAGAREVCFQTWGETREELLANASRLLDVDARTIVKVPCTVAGVPAAATLVGQGVEVLLTAVYRPSQMVVACGIGARYVAPYVGRMADSGADALADVVAMHKIAAGGRTEVLAASLRTADDVARLAAAGIPAFTLSPSVAWELVRDERSDAATEVFEATMARLGSI</sequence>
<dbReference type="Proteomes" id="UP000250222">
    <property type="component" value="Unassembled WGS sequence"/>
</dbReference>
<evidence type="ECO:0000256" key="1">
    <source>
        <dbReference type="ARBA" id="ARBA00023270"/>
    </source>
</evidence>
<dbReference type="GO" id="GO:0005975">
    <property type="term" value="P:carbohydrate metabolic process"/>
    <property type="evidence" value="ECO:0007669"/>
    <property type="project" value="InterPro"/>
</dbReference>
<dbReference type="EMBL" id="UETB01000003">
    <property type="protein sequence ID" value="SSA39843.1"/>
    <property type="molecule type" value="Genomic_DNA"/>
</dbReference>